<evidence type="ECO:0000256" key="7">
    <source>
        <dbReference type="SAM" id="Phobius"/>
    </source>
</evidence>
<feature type="domain" description="Chemotaxis methyl-accepting receptor Tar-related ligand-binding" evidence="8">
    <location>
        <begin position="1"/>
        <end position="70"/>
    </location>
</feature>
<feature type="transmembrane region" description="Helical" evidence="7">
    <location>
        <begin position="12"/>
        <end position="32"/>
    </location>
</feature>
<evidence type="ECO:0000313" key="9">
    <source>
        <dbReference type="EMBL" id="WPU64871.1"/>
    </source>
</evidence>
<dbReference type="AlphaFoldDB" id="A0AAX4HNP7"/>
<keyword evidence="10" id="KW-1185">Reference proteome</keyword>
<keyword evidence="5 7" id="KW-0472">Membrane</keyword>
<protein>
    <submittedName>
        <fullName evidence="9">Tar ligand binding domain-containing protein</fullName>
    </submittedName>
</protein>
<comment type="subcellular location">
    <subcellularLocation>
        <location evidence="1">Cell membrane</location>
    </subcellularLocation>
</comment>
<keyword evidence="4 7" id="KW-1133">Transmembrane helix</keyword>
<dbReference type="GO" id="GO:0005886">
    <property type="term" value="C:plasma membrane"/>
    <property type="evidence" value="ECO:0007669"/>
    <property type="project" value="UniProtKB-SubCell"/>
</dbReference>
<name>A0AAX4HNP7_9BACT</name>
<organism evidence="9 10">
    <name type="scientific">Peredibacter starrii</name>
    <dbReference type="NCBI Taxonomy" id="28202"/>
    <lineage>
        <taxon>Bacteria</taxon>
        <taxon>Pseudomonadati</taxon>
        <taxon>Bdellovibrionota</taxon>
        <taxon>Bacteriovoracia</taxon>
        <taxon>Bacteriovoracales</taxon>
        <taxon>Bacteriovoracaceae</taxon>
        <taxon>Peredibacter</taxon>
    </lineage>
</organism>
<evidence type="ECO:0000256" key="3">
    <source>
        <dbReference type="ARBA" id="ARBA00022692"/>
    </source>
</evidence>
<evidence type="ECO:0000259" key="8">
    <source>
        <dbReference type="Pfam" id="PF02203"/>
    </source>
</evidence>
<evidence type="ECO:0000256" key="1">
    <source>
        <dbReference type="ARBA" id="ARBA00004236"/>
    </source>
</evidence>
<keyword evidence="3 7" id="KW-0812">Transmembrane</keyword>
<evidence type="ECO:0000256" key="2">
    <source>
        <dbReference type="ARBA" id="ARBA00022475"/>
    </source>
</evidence>
<dbReference type="GO" id="GO:0006935">
    <property type="term" value="P:chemotaxis"/>
    <property type="evidence" value="ECO:0007669"/>
    <property type="project" value="InterPro"/>
</dbReference>
<dbReference type="InterPro" id="IPR003122">
    <property type="entry name" value="Tar_rcpt_lig-bd"/>
</dbReference>
<evidence type="ECO:0000256" key="6">
    <source>
        <dbReference type="ARBA" id="ARBA00023224"/>
    </source>
</evidence>
<dbReference type="Pfam" id="PF02203">
    <property type="entry name" value="TarH"/>
    <property type="match status" value="1"/>
</dbReference>
<dbReference type="GO" id="GO:0007165">
    <property type="term" value="P:signal transduction"/>
    <property type="evidence" value="ECO:0007669"/>
    <property type="project" value="UniProtKB-KW"/>
</dbReference>
<evidence type="ECO:0000256" key="5">
    <source>
        <dbReference type="ARBA" id="ARBA00023136"/>
    </source>
</evidence>
<evidence type="ECO:0000256" key="4">
    <source>
        <dbReference type="ARBA" id="ARBA00022989"/>
    </source>
</evidence>
<sequence length="77" mass="8518">MLKNVGLKKKLLVLCVFLSLMSVFIGGVSYYGSSKVSNSYDLVADSALPSLNKLNEMFLSYQSIRINLRTLGLMNLP</sequence>
<keyword evidence="2" id="KW-1003">Cell membrane</keyword>
<dbReference type="Proteomes" id="UP001324634">
    <property type="component" value="Chromosome"/>
</dbReference>
<accession>A0AAX4HNP7</accession>
<keyword evidence="6" id="KW-0807">Transducer</keyword>
<evidence type="ECO:0000313" key="10">
    <source>
        <dbReference type="Proteomes" id="UP001324634"/>
    </source>
</evidence>
<gene>
    <name evidence="9" type="ORF">SOO65_19435</name>
</gene>
<reference evidence="9 10" key="1">
    <citation type="submission" date="2023-11" db="EMBL/GenBank/DDBJ databases">
        <title>Peredibacter starrii A3.12.</title>
        <authorList>
            <person name="Mitchell R.J."/>
        </authorList>
    </citation>
    <scope>NUCLEOTIDE SEQUENCE [LARGE SCALE GENOMIC DNA]</scope>
    <source>
        <strain evidence="9 10">A3.12</strain>
    </source>
</reference>
<dbReference type="RefSeq" id="WP_321394496.1">
    <property type="nucleotide sequence ID" value="NZ_CP139487.1"/>
</dbReference>
<dbReference type="EMBL" id="CP139487">
    <property type="protein sequence ID" value="WPU64871.1"/>
    <property type="molecule type" value="Genomic_DNA"/>
</dbReference>
<dbReference type="KEGG" id="psti:SOO65_19435"/>
<proteinExistence type="predicted"/>